<feature type="non-terminal residue" evidence="12">
    <location>
        <position position="1"/>
    </location>
</feature>
<feature type="compositionally biased region" description="Pro residues" evidence="10">
    <location>
        <begin position="13"/>
        <end position="28"/>
    </location>
</feature>
<dbReference type="GO" id="GO:0031992">
    <property type="term" value="F:energy transducer activity"/>
    <property type="evidence" value="ECO:0007669"/>
    <property type="project" value="TreeGrafter"/>
</dbReference>
<feature type="domain" description="TonB C-terminal" evidence="11">
    <location>
        <begin position="32"/>
        <end position="122"/>
    </location>
</feature>
<keyword evidence="13" id="KW-1185">Reference proteome</keyword>
<evidence type="ECO:0000256" key="10">
    <source>
        <dbReference type="SAM" id="MobiDB-lite"/>
    </source>
</evidence>
<sequence length="122" mass="12891">EAPPIVVDDPSPVDVPAPPPAPPSPPAPTTTLGSVDPSSRAQNPPRYPPSALRAGIEGTVILVISIDAQGNVLDVEVERSSRNRDLDRAAVQAARKWRFNPATENGVAVASRVRVPVDFNMN</sequence>
<dbReference type="InterPro" id="IPR051045">
    <property type="entry name" value="TonB-dependent_transducer"/>
</dbReference>
<feature type="compositionally biased region" description="Low complexity" evidence="10">
    <location>
        <begin position="1"/>
        <end position="12"/>
    </location>
</feature>
<reference evidence="12 13" key="1">
    <citation type="submission" date="2013-08" db="EMBL/GenBank/DDBJ databases">
        <title>Genomic analysis of Lysobacter defluvii.</title>
        <authorList>
            <person name="Wang Q."/>
            <person name="Wang G."/>
        </authorList>
    </citation>
    <scope>NUCLEOTIDE SEQUENCE [LARGE SCALE GENOMIC DNA]</scope>
    <source>
        <strain evidence="12 13">IMMIB APB-9</strain>
    </source>
</reference>
<organism evidence="12 13">
    <name type="scientific">Lysobacter defluvii IMMIB APB-9 = DSM 18482</name>
    <dbReference type="NCBI Taxonomy" id="1385515"/>
    <lineage>
        <taxon>Bacteria</taxon>
        <taxon>Pseudomonadati</taxon>
        <taxon>Pseudomonadota</taxon>
        <taxon>Gammaproteobacteria</taxon>
        <taxon>Lysobacterales</taxon>
        <taxon>Lysobacteraceae</taxon>
        <taxon>Novilysobacter</taxon>
    </lineage>
</organism>
<evidence type="ECO:0000256" key="2">
    <source>
        <dbReference type="ARBA" id="ARBA00006555"/>
    </source>
</evidence>
<evidence type="ECO:0000256" key="7">
    <source>
        <dbReference type="ARBA" id="ARBA00022927"/>
    </source>
</evidence>
<keyword evidence="7" id="KW-0653">Protein transport</keyword>
<evidence type="ECO:0000256" key="4">
    <source>
        <dbReference type="ARBA" id="ARBA00022475"/>
    </source>
</evidence>
<dbReference type="PANTHER" id="PTHR33446">
    <property type="entry name" value="PROTEIN TONB-RELATED"/>
    <property type="match status" value="1"/>
</dbReference>
<keyword evidence="8" id="KW-1133">Transmembrane helix</keyword>
<accession>A0A0A0MB68</accession>
<keyword evidence="9" id="KW-0472">Membrane</keyword>
<dbReference type="Proteomes" id="UP000030003">
    <property type="component" value="Unassembled WGS sequence"/>
</dbReference>
<evidence type="ECO:0000256" key="5">
    <source>
        <dbReference type="ARBA" id="ARBA00022519"/>
    </source>
</evidence>
<dbReference type="RefSeq" id="WP_036136979.1">
    <property type="nucleotide sequence ID" value="NZ_AVBH01000064.1"/>
</dbReference>
<gene>
    <name evidence="12" type="ORF">N791_01030</name>
</gene>
<comment type="caution">
    <text evidence="12">The sequence shown here is derived from an EMBL/GenBank/DDBJ whole genome shotgun (WGS) entry which is preliminary data.</text>
</comment>
<keyword evidence="3" id="KW-0813">Transport</keyword>
<feature type="compositionally biased region" description="Polar residues" evidence="10">
    <location>
        <begin position="29"/>
        <end position="42"/>
    </location>
</feature>
<comment type="subcellular location">
    <subcellularLocation>
        <location evidence="1">Cell inner membrane</location>
        <topology evidence="1">Single-pass membrane protein</topology>
        <orientation evidence="1">Periplasmic side</orientation>
    </subcellularLocation>
</comment>
<dbReference type="GO" id="GO:0098797">
    <property type="term" value="C:plasma membrane protein complex"/>
    <property type="evidence" value="ECO:0007669"/>
    <property type="project" value="TreeGrafter"/>
</dbReference>
<dbReference type="Pfam" id="PF03544">
    <property type="entry name" value="TonB_C"/>
    <property type="match status" value="1"/>
</dbReference>
<dbReference type="PROSITE" id="PS52015">
    <property type="entry name" value="TONB_CTD"/>
    <property type="match status" value="1"/>
</dbReference>
<dbReference type="InterPro" id="IPR006260">
    <property type="entry name" value="TonB/TolA_C"/>
</dbReference>
<dbReference type="OrthoDB" id="5956010at2"/>
<dbReference type="InterPro" id="IPR037682">
    <property type="entry name" value="TonB_C"/>
</dbReference>
<name>A0A0A0MB68_9GAMM</name>
<evidence type="ECO:0000313" key="13">
    <source>
        <dbReference type="Proteomes" id="UP000030003"/>
    </source>
</evidence>
<evidence type="ECO:0000313" key="12">
    <source>
        <dbReference type="EMBL" id="KGO98601.1"/>
    </source>
</evidence>
<dbReference type="eggNOG" id="COG0810">
    <property type="taxonomic scope" value="Bacteria"/>
</dbReference>
<evidence type="ECO:0000259" key="11">
    <source>
        <dbReference type="PROSITE" id="PS52015"/>
    </source>
</evidence>
<dbReference type="GO" id="GO:0015031">
    <property type="term" value="P:protein transport"/>
    <property type="evidence" value="ECO:0007669"/>
    <property type="project" value="UniProtKB-KW"/>
</dbReference>
<evidence type="ECO:0000256" key="3">
    <source>
        <dbReference type="ARBA" id="ARBA00022448"/>
    </source>
</evidence>
<protein>
    <recommendedName>
        <fullName evidence="11">TonB C-terminal domain-containing protein</fullName>
    </recommendedName>
</protein>
<evidence type="ECO:0000256" key="8">
    <source>
        <dbReference type="ARBA" id="ARBA00022989"/>
    </source>
</evidence>
<dbReference type="NCBIfam" id="TIGR01352">
    <property type="entry name" value="tonB_Cterm"/>
    <property type="match status" value="1"/>
</dbReference>
<dbReference type="STRING" id="1385515.GCA_000423325_02422"/>
<feature type="region of interest" description="Disordered" evidence="10">
    <location>
        <begin position="1"/>
        <end position="51"/>
    </location>
</feature>
<keyword evidence="6" id="KW-0812">Transmembrane</keyword>
<dbReference type="SUPFAM" id="SSF74653">
    <property type="entry name" value="TolA/TonB C-terminal domain"/>
    <property type="match status" value="1"/>
</dbReference>
<evidence type="ECO:0000256" key="1">
    <source>
        <dbReference type="ARBA" id="ARBA00004383"/>
    </source>
</evidence>
<dbReference type="PANTHER" id="PTHR33446:SF2">
    <property type="entry name" value="PROTEIN TONB"/>
    <property type="match status" value="1"/>
</dbReference>
<proteinExistence type="inferred from homology"/>
<comment type="similarity">
    <text evidence="2">Belongs to the TonB family.</text>
</comment>
<keyword evidence="4" id="KW-1003">Cell membrane</keyword>
<evidence type="ECO:0000256" key="9">
    <source>
        <dbReference type="ARBA" id="ARBA00023136"/>
    </source>
</evidence>
<keyword evidence="5" id="KW-0997">Cell inner membrane</keyword>
<dbReference type="AlphaFoldDB" id="A0A0A0MB68"/>
<dbReference type="Gene3D" id="3.30.1150.10">
    <property type="match status" value="1"/>
</dbReference>
<dbReference type="GO" id="GO:0055085">
    <property type="term" value="P:transmembrane transport"/>
    <property type="evidence" value="ECO:0007669"/>
    <property type="project" value="InterPro"/>
</dbReference>
<evidence type="ECO:0000256" key="6">
    <source>
        <dbReference type="ARBA" id="ARBA00022692"/>
    </source>
</evidence>
<dbReference type="EMBL" id="AVBH01000064">
    <property type="protein sequence ID" value="KGO98601.1"/>
    <property type="molecule type" value="Genomic_DNA"/>
</dbReference>